<evidence type="ECO:0008006" key="3">
    <source>
        <dbReference type="Google" id="ProtNLM"/>
    </source>
</evidence>
<evidence type="ECO:0000256" key="1">
    <source>
        <dbReference type="SAM" id="SignalP"/>
    </source>
</evidence>
<proteinExistence type="predicted"/>
<feature type="signal peptide" evidence="1">
    <location>
        <begin position="1"/>
        <end position="22"/>
    </location>
</feature>
<dbReference type="EMBL" id="KX785321">
    <property type="protein sequence ID" value="ARS43186.1"/>
    <property type="molecule type" value="Genomic_DNA"/>
</dbReference>
<organism evidence="2">
    <name type="scientific">Streptococcus suis</name>
    <dbReference type="NCBI Taxonomy" id="1307"/>
    <lineage>
        <taxon>Bacteria</taxon>
        <taxon>Bacillati</taxon>
        <taxon>Bacillota</taxon>
        <taxon>Bacilli</taxon>
        <taxon>Lactobacillales</taxon>
        <taxon>Streptococcaceae</taxon>
        <taxon>Streptococcus</taxon>
    </lineage>
</organism>
<protein>
    <recommendedName>
        <fullName evidence="3">Secreted protein</fullName>
    </recommendedName>
</protein>
<accession>A0A2H4I6W7</accession>
<sequence>MKISKYACLALTSLLITTTTLPSFTTTIKANEISTQHQQQKNIVSKDGIRIYLINGNMYEWPADSPDPTPEQITAMKQERGKWSKAAKLLLKNYNKLPGWVKAGLSYGAANSLAKTLDTFSGTLEDGLTIGLEILGFSGGVARTFAQAIAWFLF</sequence>
<keyword evidence="2" id="KW-0614">Plasmid</keyword>
<name>A0A2H4I6W7_STRSU</name>
<geneLocation type="plasmid" evidence="2">
    <name>unnamed1</name>
</geneLocation>
<keyword evidence="1" id="KW-0732">Signal</keyword>
<dbReference type="AlphaFoldDB" id="A0A2H4I6W7"/>
<dbReference type="RefSeq" id="WP_230335315.1">
    <property type="nucleotide sequence ID" value="NZ_BCDP01000002.1"/>
</dbReference>
<evidence type="ECO:0000313" key="2">
    <source>
        <dbReference type="EMBL" id="ARS43186.1"/>
    </source>
</evidence>
<reference evidence="2" key="1">
    <citation type="submission" date="2016-08" db="EMBL/GenBank/DDBJ databases">
        <title>Plasmids of Streptococcus suis.</title>
        <authorList>
            <person name="Sadowy E."/>
        </authorList>
    </citation>
    <scope>NUCLEOTIDE SEQUENCE</scope>
    <source>
        <strain evidence="2">6936</strain>
        <plasmid evidence="2">unnamed1</plasmid>
    </source>
</reference>
<feature type="chain" id="PRO_5039189784" description="Secreted protein" evidence="1">
    <location>
        <begin position="23"/>
        <end position="154"/>
    </location>
</feature>